<evidence type="ECO:0000313" key="14">
    <source>
        <dbReference type="Proteomes" id="UP000186698"/>
    </source>
</evidence>
<evidence type="ECO:0000313" key="16">
    <source>
        <dbReference type="RefSeq" id="XP_018101675.1"/>
    </source>
</evidence>
<proteinExistence type="predicted"/>
<feature type="region of interest" description="Disordered" evidence="12">
    <location>
        <begin position="210"/>
        <end position="246"/>
    </location>
</feature>
<feature type="compositionally biased region" description="Polar residues" evidence="12">
    <location>
        <begin position="218"/>
        <end position="242"/>
    </location>
</feature>
<evidence type="ECO:0000256" key="10">
    <source>
        <dbReference type="ARBA" id="ARBA00065070"/>
    </source>
</evidence>
<dbReference type="Xenbase" id="XB-GENE-6486411">
    <property type="gene designation" value="dnajc30.L"/>
</dbReference>
<dbReference type="InterPro" id="IPR053025">
    <property type="entry name" value="Mito_ATP_Synthase-Asso"/>
</dbReference>
<feature type="domain" description="J" evidence="13">
    <location>
        <begin position="138"/>
        <end position="203"/>
    </location>
</feature>
<evidence type="ECO:0000256" key="12">
    <source>
        <dbReference type="SAM" id="MobiDB-lite"/>
    </source>
</evidence>
<dbReference type="PANTHER" id="PTHR44873">
    <property type="entry name" value="DNAJ HOMOLOG SUBFAMILY C MEMBER 30, MITOCHONDRIAL"/>
    <property type="match status" value="1"/>
</dbReference>
<dbReference type="CDD" id="cd06257">
    <property type="entry name" value="DnaJ"/>
    <property type="match status" value="1"/>
</dbReference>
<keyword evidence="4" id="KW-0809">Transit peptide</keyword>
<evidence type="ECO:0000313" key="15">
    <source>
        <dbReference type="RefSeq" id="XP_018101674.1"/>
    </source>
</evidence>
<dbReference type="SMART" id="SM00271">
    <property type="entry name" value="DnaJ"/>
    <property type="match status" value="1"/>
</dbReference>
<evidence type="ECO:0000256" key="7">
    <source>
        <dbReference type="ARBA" id="ARBA00023136"/>
    </source>
</evidence>
<evidence type="ECO:0000256" key="9">
    <source>
        <dbReference type="ARBA" id="ARBA00058822"/>
    </source>
</evidence>
<evidence type="ECO:0000256" key="11">
    <source>
        <dbReference type="ARBA" id="ARBA00070112"/>
    </source>
</evidence>
<dbReference type="RefSeq" id="XP_018101676.1">
    <property type="nucleotide sequence ID" value="XM_018246187.2"/>
</dbReference>
<keyword evidence="7" id="KW-0472">Membrane</keyword>
<evidence type="ECO:0000313" key="17">
    <source>
        <dbReference type="RefSeq" id="XP_018101676.1"/>
    </source>
</evidence>
<dbReference type="Gene3D" id="1.10.287.110">
    <property type="entry name" value="DnaJ domain"/>
    <property type="match status" value="1"/>
</dbReference>
<evidence type="ECO:0000256" key="8">
    <source>
        <dbReference type="ARBA" id="ARBA00023186"/>
    </source>
</evidence>
<dbReference type="Pfam" id="PF00226">
    <property type="entry name" value="DnaJ"/>
    <property type="match status" value="1"/>
</dbReference>
<evidence type="ECO:0000256" key="4">
    <source>
        <dbReference type="ARBA" id="ARBA00022946"/>
    </source>
</evidence>
<dbReference type="KEGG" id="xla:108707988"/>
<dbReference type="OrthoDB" id="376357at2759"/>
<dbReference type="Proteomes" id="UP000186698">
    <property type="component" value="Chromosome 2L"/>
</dbReference>
<dbReference type="FunFam" id="1.10.287.110:FF:000060">
    <property type="entry name" value="DnaJ (Hsp40) homolog, subfamily C, member 30"/>
    <property type="match status" value="1"/>
</dbReference>
<dbReference type="SUPFAM" id="SSF46565">
    <property type="entry name" value="Chaperone J-domain"/>
    <property type="match status" value="1"/>
</dbReference>
<comment type="function">
    <text evidence="9">Mitochondrial protein enriched in neurons that acts as a regulator of mitochondrial respiration. Associates with the ATP synthase complex and facilitates ATP synthesis. May be a chaperone protein involved in the turnover of the subunits of mitochondrial complex I N-module. It facilitates the degradation of N-module subunits damaged by oxidative stress, and contributes to complex I functional efficiency.</text>
</comment>
<evidence type="ECO:0000313" key="18">
    <source>
        <dbReference type="Xenbase" id="XB-GENE-6486411"/>
    </source>
</evidence>
<comment type="subunit">
    <text evidence="10">Associates with the ATP synthase complex. Interacts with MT-ATP6; interaction is direct. Interacts with ATP5MC2; interaction is direct.</text>
</comment>
<keyword evidence="2" id="KW-0812">Transmembrane</keyword>
<evidence type="ECO:0000256" key="2">
    <source>
        <dbReference type="ARBA" id="ARBA00022692"/>
    </source>
</evidence>
<dbReference type="CTD" id="108707988"/>
<keyword evidence="14" id="KW-1185">Reference proteome</keyword>
<gene>
    <name evidence="15 16 17 18" type="primary">dnajc30.L</name>
</gene>
<dbReference type="AGR" id="Xenbase:XB-GENE-6486411"/>
<evidence type="ECO:0000259" key="13">
    <source>
        <dbReference type="PROSITE" id="PS50076"/>
    </source>
</evidence>
<dbReference type="RefSeq" id="XP_018101674.1">
    <property type="nucleotide sequence ID" value="XM_018246185.2"/>
</dbReference>
<name>A0A1L8HDE9_XENLA</name>
<evidence type="ECO:0000256" key="6">
    <source>
        <dbReference type="ARBA" id="ARBA00023128"/>
    </source>
</evidence>
<dbReference type="PANTHER" id="PTHR44873:SF1">
    <property type="entry name" value="DNAJ HOMOLOG SUBFAMILY C MEMBER 30, MITOCHONDRIAL"/>
    <property type="match status" value="1"/>
</dbReference>
<dbReference type="PaxDb" id="8355-A0A1L8HDE9"/>
<dbReference type="InterPro" id="IPR036869">
    <property type="entry name" value="J_dom_sf"/>
</dbReference>
<evidence type="ECO:0000256" key="1">
    <source>
        <dbReference type="ARBA" id="ARBA00004434"/>
    </source>
</evidence>
<evidence type="ECO:0000256" key="3">
    <source>
        <dbReference type="ARBA" id="ARBA00022792"/>
    </source>
</evidence>
<dbReference type="PRINTS" id="PR00625">
    <property type="entry name" value="JDOMAIN"/>
</dbReference>
<keyword evidence="8" id="KW-0143">Chaperone</keyword>
<reference evidence="15 16" key="1">
    <citation type="submission" date="2022-04" db="UniProtKB">
        <authorList>
            <consortium name="RefSeq"/>
        </authorList>
    </citation>
    <scope>IDENTIFICATION</scope>
    <source>
        <strain evidence="15 16">J_2021</strain>
        <tissue evidence="15 16">Erythrocytes</tissue>
    </source>
</reference>
<accession>A0A1L8HDE9</accession>
<evidence type="ECO:0000256" key="5">
    <source>
        <dbReference type="ARBA" id="ARBA00022989"/>
    </source>
</evidence>
<dbReference type="GeneID" id="108707988"/>
<dbReference type="PROSITE" id="PS50076">
    <property type="entry name" value="DNAJ_2"/>
    <property type="match status" value="1"/>
</dbReference>
<protein>
    <recommendedName>
        <fullName evidence="11">DnaJ homolog subfamily C member 30, mitochondrial</fullName>
    </recommendedName>
</protein>
<dbReference type="AlphaFoldDB" id="A0A1L8HDE9"/>
<dbReference type="Bgee" id="108707988">
    <property type="expression patterns" value="Expressed in muscle tissue and 19 other cell types or tissues"/>
</dbReference>
<keyword evidence="5" id="KW-1133">Transmembrane helix</keyword>
<dbReference type="STRING" id="8355.A0A1L8HDE9"/>
<organism evidence="16">
    <name type="scientific">Xenopus laevis</name>
    <name type="common">African clawed frog</name>
    <dbReference type="NCBI Taxonomy" id="8355"/>
    <lineage>
        <taxon>Eukaryota</taxon>
        <taxon>Metazoa</taxon>
        <taxon>Chordata</taxon>
        <taxon>Craniata</taxon>
        <taxon>Vertebrata</taxon>
        <taxon>Euteleostomi</taxon>
        <taxon>Amphibia</taxon>
        <taxon>Batrachia</taxon>
        <taxon>Anura</taxon>
        <taxon>Pipoidea</taxon>
        <taxon>Pipidae</taxon>
        <taxon>Xenopodinae</taxon>
        <taxon>Xenopus</taxon>
        <taxon>Xenopus</taxon>
    </lineage>
</organism>
<dbReference type="OMA" id="GRCLFAW"/>
<dbReference type="GO" id="GO:0005743">
    <property type="term" value="C:mitochondrial inner membrane"/>
    <property type="evidence" value="ECO:0007669"/>
    <property type="project" value="UniProtKB-SubCell"/>
</dbReference>
<dbReference type="InterPro" id="IPR001623">
    <property type="entry name" value="DnaJ_domain"/>
</dbReference>
<sequence length="310" mass="34803">MAEVSRRLLSISSRQRIPEALLGRCSGASALCFSPLVSYSTSSNSNDLKFKVVPYCNGLSSLPCSKHRERRILAGDQLRGRCLFAWRPAECPIGNVVHPRFITYGTSSRASYKTNGTHRNGNNNHSQEGSLLYKSRTAYYDILGVTGNATQTQIKTAYYKQSFRYHPDRNSGSDEATDRFGEISEAYSVLGSVSLRKKYDRGILSWEDVRNAGKPSGKASSPSRKGTSAQRESSSRATSKTPSKPMFDFDEFYQAHYGEQLQREQFWRQRRDLIQKQKGQPVRAWSFHKLGEMSAVLLLISAVVLLASFK</sequence>
<keyword evidence="6" id="KW-0496">Mitochondrion</keyword>
<dbReference type="RefSeq" id="XP_018101675.1">
    <property type="nucleotide sequence ID" value="XM_018246186.2"/>
</dbReference>
<comment type="subcellular location">
    <subcellularLocation>
        <location evidence="1">Mitochondrion inner membrane</location>
        <topology evidence="1">Single-pass membrane protein</topology>
    </subcellularLocation>
</comment>
<keyword evidence="3" id="KW-0999">Mitochondrion inner membrane</keyword>